<name>A0A4Y2GVW4_ARAVE</name>
<organism evidence="2 3">
    <name type="scientific">Araneus ventricosus</name>
    <name type="common">Orbweaver spider</name>
    <name type="synonym">Epeira ventricosa</name>
    <dbReference type="NCBI Taxonomy" id="182803"/>
    <lineage>
        <taxon>Eukaryota</taxon>
        <taxon>Metazoa</taxon>
        <taxon>Ecdysozoa</taxon>
        <taxon>Arthropoda</taxon>
        <taxon>Chelicerata</taxon>
        <taxon>Arachnida</taxon>
        <taxon>Araneae</taxon>
        <taxon>Araneomorphae</taxon>
        <taxon>Entelegynae</taxon>
        <taxon>Araneoidea</taxon>
        <taxon>Araneidae</taxon>
        <taxon>Araneus</taxon>
    </lineage>
</organism>
<evidence type="ECO:0000313" key="3">
    <source>
        <dbReference type="Proteomes" id="UP000499080"/>
    </source>
</evidence>
<sequence length="70" mass="7395">MDYHGSNIGTMVSYKMAITGTAPTPPVGGASRSWDVANTNHTHQYQRGETPIASLTASHPRSRGVPSGNN</sequence>
<protein>
    <submittedName>
        <fullName evidence="2">Uncharacterized protein</fullName>
    </submittedName>
</protein>
<gene>
    <name evidence="2" type="ORF">AVEN_224867_1</name>
</gene>
<comment type="caution">
    <text evidence="2">The sequence shown here is derived from an EMBL/GenBank/DDBJ whole genome shotgun (WGS) entry which is preliminary data.</text>
</comment>
<reference evidence="2 3" key="1">
    <citation type="journal article" date="2019" name="Sci. Rep.">
        <title>Orb-weaving spider Araneus ventricosus genome elucidates the spidroin gene catalogue.</title>
        <authorList>
            <person name="Kono N."/>
            <person name="Nakamura H."/>
            <person name="Ohtoshi R."/>
            <person name="Moran D.A.P."/>
            <person name="Shinohara A."/>
            <person name="Yoshida Y."/>
            <person name="Fujiwara M."/>
            <person name="Mori M."/>
            <person name="Tomita M."/>
            <person name="Arakawa K."/>
        </authorList>
    </citation>
    <scope>NUCLEOTIDE SEQUENCE [LARGE SCALE GENOMIC DNA]</scope>
</reference>
<keyword evidence="3" id="KW-1185">Reference proteome</keyword>
<dbReference type="Proteomes" id="UP000499080">
    <property type="component" value="Unassembled WGS sequence"/>
</dbReference>
<dbReference type="EMBL" id="BGPR01001570">
    <property type="protein sequence ID" value="GBM56955.1"/>
    <property type="molecule type" value="Genomic_DNA"/>
</dbReference>
<dbReference type="AlphaFoldDB" id="A0A4Y2GVW4"/>
<proteinExistence type="predicted"/>
<evidence type="ECO:0000256" key="1">
    <source>
        <dbReference type="SAM" id="MobiDB-lite"/>
    </source>
</evidence>
<accession>A0A4Y2GVW4</accession>
<evidence type="ECO:0000313" key="2">
    <source>
        <dbReference type="EMBL" id="GBM56955.1"/>
    </source>
</evidence>
<feature type="compositionally biased region" description="Polar residues" evidence="1">
    <location>
        <begin position="40"/>
        <end position="59"/>
    </location>
</feature>
<feature type="region of interest" description="Disordered" evidence="1">
    <location>
        <begin position="40"/>
        <end position="70"/>
    </location>
</feature>